<organism evidence="1 2">
    <name type="scientific">Lactuca virosa</name>
    <dbReference type="NCBI Taxonomy" id="75947"/>
    <lineage>
        <taxon>Eukaryota</taxon>
        <taxon>Viridiplantae</taxon>
        <taxon>Streptophyta</taxon>
        <taxon>Embryophyta</taxon>
        <taxon>Tracheophyta</taxon>
        <taxon>Spermatophyta</taxon>
        <taxon>Magnoliopsida</taxon>
        <taxon>eudicotyledons</taxon>
        <taxon>Gunneridae</taxon>
        <taxon>Pentapetalae</taxon>
        <taxon>asterids</taxon>
        <taxon>campanulids</taxon>
        <taxon>Asterales</taxon>
        <taxon>Asteraceae</taxon>
        <taxon>Cichorioideae</taxon>
        <taxon>Cichorieae</taxon>
        <taxon>Lactucinae</taxon>
        <taxon>Lactuca</taxon>
    </lineage>
</organism>
<protein>
    <submittedName>
        <fullName evidence="1">Uncharacterized protein</fullName>
    </submittedName>
</protein>
<comment type="caution">
    <text evidence="1">The sequence shown here is derived from an EMBL/GenBank/DDBJ whole genome shotgun (WGS) entry which is preliminary data.</text>
</comment>
<sequence length="120" mass="14185">MTSSFYGGGCMCVCVRERERTKEKKRFRCEALYQLQLKTWGVVESGLHSQIYATVWLRHPHLLTPSSFPWNPRFFFFKRLMKMTIIGRLKKGNILKFSHDSVATKSQLNELLMSWLDHEL</sequence>
<reference evidence="1 2" key="1">
    <citation type="submission" date="2022-01" db="EMBL/GenBank/DDBJ databases">
        <authorList>
            <person name="Xiong W."/>
            <person name="Schranz E."/>
        </authorList>
    </citation>
    <scope>NUCLEOTIDE SEQUENCE [LARGE SCALE GENOMIC DNA]</scope>
</reference>
<dbReference type="AlphaFoldDB" id="A0AAU9MAL4"/>
<accession>A0AAU9MAL4</accession>
<keyword evidence="2" id="KW-1185">Reference proteome</keyword>
<evidence type="ECO:0000313" key="1">
    <source>
        <dbReference type="EMBL" id="CAH1423607.1"/>
    </source>
</evidence>
<name>A0AAU9MAL4_9ASTR</name>
<dbReference type="Proteomes" id="UP001157418">
    <property type="component" value="Unassembled WGS sequence"/>
</dbReference>
<dbReference type="EMBL" id="CAKMRJ010001112">
    <property type="protein sequence ID" value="CAH1423607.1"/>
    <property type="molecule type" value="Genomic_DNA"/>
</dbReference>
<evidence type="ECO:0000313" key="2">
    <source>
        <dbReference type="Proteomes" id="UP001157418"/>
    </source>
</evidence>
<gene>
    <name evidence="1" type="ORF">LVIROSA_LOCUS10881</name>
</gene>
<proteinExistence type="predicted"/>